<comment type="caution">
    <text evidence="3">The sequence shown here is derived from an EMBL/GenBank/DDBJ whole genome shotgun (WGS) entry which is preliminary data.</text>
</comment>
<organism evidence="3 4">
    <name type="scientific">Candidatus Berkelbacteria bacterium CG10_big_fil_rev_8_21_14_0_10_41_12</name>
    <dbReference type="NCBI Taxonomy" id="1974513"/>
    <lineage>
        <taxon>Bacteria</taxon>
        <taxon>Candidatus Berkelbacteria</taxon>
    </lineage>
</organism>
<evidence type="ECO:0000256" key="2">
    <source>
        <dbReference type="SAM" id="SignalP"/>
    </source>
</evidence>
<keyword evidence="1" id="KW-0812">Transmembrane</keyword>
<evidence type="ECO:0000256" key="1">
    <source>
        <dbReference type="SAM" id="Phobius"/>
    </source>
</evidence>
<proteinExistence type="predicted"/>
<evidence type="ECO:0008006" key="5">
    <source>
        <dbReference type="Google" id="ProtNLM"/>
    </source>
</evidence>
<gene>
    <name evidence="3" type="ORF">COT77_01905</name>
</gene>
<feature type="chain" id="PRO_5014636982" description="Gram-positive cocci surface proteins LPxTG domain-containing protein" evidence="2">
    <location>
        <begin position="26"/>
        <end position="107"/>
    </location>
</feature>
<keyword evidence="1" id="KW-0472">Membrane</keyword>
<accession>A0A2M6WX20</accession>
<evidence type="ECO:0000313" key="3">
    <source>
        <dbReference type="EMBL" id="PIT97352.1"/>
    </source>
</evidence>
<reference evidence="4" key="1">
    <citation type="submission" date="2017-09" db="EMBL/GenBank/DDBJ databases">
        <title>Depth-based differentiation of microbial function through sediment-hosted aquifers and enrichment of novel symbionts in the deep terrestrial subsurface.</title>
        <authorList>
            <person name="Probst A.J."/>
            <person name="Ladd B."/>
            <person name="Jarett J.K."/>
            <person name="Geller-Mcgrath D.E."/>
            <person name="Sieber C.M.K."/>
            <person name="Emerson J.B."/>
            <person name="Anantharaman K."/>
            <person name="Thomas B.C."/>
            <person name="Malmstrom R."/>
            <person name="Stieglmeier M."/>
            <person name="Klingl A."/>
            <person name="Woyke T."/>
            <person name="Ryan C.M."/>
            <person name="Banfield J.F."/>
        </authorList>
    </citation>
    <scope>NUCLEOTIDE SEQUENCE [LARGE SCALE GENOMIC DNA]</scope>
</reference>
<name>A0A2M6WX20_9BACT</name>
<protein>
    <recommendedName>
        <fullName evidence="5">Gram-positive cocci surface proteins LPxTG domain-containing protein</fullName>
    </recommendedName>
</protein>
<dbReference type="NCBIfam" id="TIGR01167">
    <property type="entry name" value="LPXTG_anchor"/>
    <property type="match status" value="1"/>
</dbReference>
<dbReference type="Proteomes" id="UP000228596">
    <property type="component" value="Unassembled WGS sequence"/>
</dbReference>
<keyword evidence="2" id="KW-0732">Signal</keyword>
<keyword evidence="1" id="KW-1133">Transmembrane helix</keyword>
<dbReference type="AlphaFoldDB" id="A0A2M6WX20"/>
<dbReference type="EMBL" id="PEZV01000017">
    <property type="protein sequence ID" value="PIT97352.1"/>
    <property type="molecule type" value="Genomic_DNA"/>
</dbReference>
<feature type="transmembrane region" description="Helical" evidence="1">
    <location>
        <begin position="78"/>
        <end position="96"/>
    </location>
</feature>
<sequence>MGLKNITFLALFFTCVFTGAILVHAQDVNPPLPDYVVGDSATATATATASATYTPYAVTSTLTPTPQTVIDDAETGPILLILIGLSLIGGVGFILIKRHFDQDKYSL</sequence>
<feature type="signal peptide" evidence="2">
    <location>
        <begin position="1"/>
        <end position="25"/>
    </location>
</feature>
<evidence type="ECO:0000313" key="4">
    <source>
        <dbReference type="Proteomes" id="UP000228596"/>
    </source>
</evidence>